<keyword evidence="2" id="KW-0813">Transport</keyword>
<keyword evidence="3 4" id="KW-0732">Signal</keyword>
<dbReference type="Proteomes" id="UP000196475">
    <property type="component" value="Unassembled WGS sequence"/>
</dbReference>
<dbReference type="GO" id="GO:1901982">
    <property type="term" value="F:maltose binding"/>
    <property type="evidence" value="ECO:0007669"/>
    <property type="project" value="TreeGrafter"/>
</dbReference>
<dbReference type="Pfam" id="PF13416">
    <property type="entry name" value="SBP_bac_8"/>
    <property type="match status" value="1"/>
</dbReference>
<name>A0A1Y3PGU3_9BACI</name>
<dbReference type="PROSITE" id="PS51257">
    <property type="entry name" value="PROKAR_LIPOPROTEIN"/>
    <property type="match status" value="1"/>
</dbReference>
<dbReference type="PANTHER" id="PTHR30061:SF50">
    <property type="entry name" value="MALTOSE_MALTODEXTRIN-BINDING PERIPLASMIC PROTEIN"/>
    <property type="match status" value="1"/>
</dbReference>
<dbReference type="CDD" id="cd13585">
    <property type="entry name" value="PBP2_TMBP_like"/>
    <property type="match status" value="1"/>
</dbReference>
<dbReference type="GO" id="GO:0055052">
    <property type="term" value="C:ATP-binding cassette (ABC) transporter complex, substrate-binding subunit-containing"/>
    <property type="evidence" value="ECO:0007669"/>
    <property type="project" value="TreeGrafter"/>
</dbReference>
<protein>
    <recommendedName>
        <fullName evidence="7">Sugar ABC transporter substrate-binding protein</fullName>
    </recommendedName>
</protein>
<dbReference type="InterPro" id="IPR006059">
    <property type="entry name" value="SBP"/>
</dbReference>
<dbReference type="EMBL" id="LZRT01000089">
    <property type="protein sequence ID" value="OUM86561.1"/>
    <property type="molecule type" value="Genomic_DNA"/>
</dbReference>
<organism evidence="5 6">
    <name type="scientific">Bacillus thermozeamaize</name>
    <dbReference type="NCBI Taxonomy" id="230954"/>
    <lineage>
        <taxon>Bacteria</taxon>
        <taxon>Bacillati</taxon>
        <taxon>Bacillota</taxon>
        <taxon>Bacilli</taxon>
        <taxon>Bacillales</taxon>
        <taxon>Bacillaceae</taxon>
        <taxon>Bacillus</taxon>
    </lineage>
</organism>
<evidence type="ECO:0000256" key="3">
    <source>
        <dbReference type="ARBA" id="ARBA00022729"/>
    </source>
</evidence>
<reference evidence="6" key="1">
    <citation type="submission" date="2016-06" db="EMBL/GenBank/DDBJ databases">
        <authorList>
            <person name="Nascimento L."/>
            <person name="Pereira R.V."/>
            <person name="Martins L.F."/>
            <person name="Quaggio R.B."/>
            <person name="Silva A.M."/>
            <person name="Setubal J.C."/>
        </authorList>
    </citation>
    <scope>NUCLEOTIDE SEQUENCE [LARGE SCALE GENOMIC DNA]</scope>
</reference>
<dbReference type="Gene3D" id="3.40.190.10">
    <property type="entry name" value="Periplasmic binding protein-like II"/>
    <property type="match status" value="1"/>
</dbReference>
<comment type="similarity">
    <text evidence="1">Belongs to the bacterial solute-binding protein 1 family.</text>
</comment>
<evidence type="ECO:0000313" key="5">
    <source>
        <dbReference type="EMBL" id="OUM86561.1"/>
    </source>
</evidence>
<dbReference type="AlphaFoldDB" id="A0A1Y3PGU3"/>
<evidence type="ECO:0008006" key="7">
    <source>
        <dbReference type="Google" id="ProtNLM"/>
    </source>
</evidence>
<gene>
    <name evidence="5" type="ORF">BAA01_12305</name>
</gene>
<dbReference type="SUPFAM" id="SSF53850">
    <property type="entry name" value="Periplasmic binding protein-like II"/>
    <property type="match status" value="1"/>
</dbReference>
<dbReference type="GO" id="GO:0015768">
    <property type="term" value="P:maltose transport"/>
    <property type="evidence" value="ECO:0007669"/>
    <property type="project" value="TreeGrafter"/>
</dbReference>
<evidence type="ECO:0000256" key="1">
    <source>
        <dbReference type="ARBA" id="ARBA00008520"/>
    </source>
</evidence>
<feature type="chain" id="PRO_5038720250" description="Sugar ABC transporter substrate-binding protein" evidence="4">
    <location>
        <begin position="26"/>
        <end position="454"/>
    </location>
</feature>
<dbReference type="PANTHER" id="PTHR30061">
    <property type="entry name" value="MALTOSE-BINDING PERIPLASMIC PROTEIN"/>
    <property type="match status" value="1"/>
</dbReference>
<accession>A0A1Y3PGU3</accession>
<evidence type="ECO:0000256" key="4">
    <source>
        <dbReference type="SAM" id="SignalP"/>
    </source>
</evidence>
<feature type="signal peptide" evidence="4">
    <location>
        <begin position="1"/>
        <end position="25"/>
    </location>
</feature>
<comment type="caution">
    <text evidence="5">The sequence shown here is derived from an EMBL/GenBank/DDBJ whole genome shotgun (WGS) entry which is preliminary data.</text>
</comment>
<proteinExistence type="inferred from homology"/>
<evidence type="ECO:0000313" key="6">
    <source>
        <dbReference type="Proteomes" id="UP000196475"/>
    </source>
</evidence>
<sequence>MKMVKRRSIWGLLIVLFLLSLTACQGNGGNESGGNNAVSEESSDGPVKLTMWVHIAEDTSEGKAYKKRAEAFNKANAGKIEVNVQFIARGGGGTGYEDKVNAALTTNSLPDVLTLDGPNTAAYADSGILLDLTDYVSEEAKNNFLDSALEQGTYNGRLYSLAIQESTVVIYYNKDMFVQAGLCKSVETCQEDLGVTVDDPWTFDEFKKVARKLRDYFNKPAIDLHLGSQDEWITYALAPFIWTSGGDLIGEDGLTADGYFNSEASKKGFEFIKSLVDEGLTTPTPEDKAFEMGIYPMSLSSAWTIPELKYSYAEKVPNWGVLPYPVGDTGVLHAPTGSWAFGVSKTTKHPKEAAQLAEWMTNTESTLMFTSVTGLLPATKSAYEQTDRFDQDPDKLLMEQLMKAGHPRPKTVAYPELTFSFQQAIDRIVNGQPVDSTIDQVTAQLEVKLKRHRQ</sequence>
<dbReference type="GO" id="GO:0042956">
    <property type="term" value="P:maltodextrin transmembrane transport"/>
    <property type="evidence" value="ECO:0007669"/>
    <property type="project" value="TreeGrafter"/>
</dbReference>
<evidence type="ECO:0000256" key="2">
    <source>
        <dbReference type="ARBA" id="ARBA00022448"/>
    </source>
</evidence>